<dbReference type="InterPro" id="IPR002347">
    <property type="entry name" value="SDR_fam"/>
</dbReference>
<evidence type="ECO:0000313" key="5">
    <source>
        <dbReference type="EMBL" id="ACO32689.1"/>
    </source>
</evidence>
<evidence type="ECO:0000256" key="4">
    <source>
        <dbReference type="RuleBase" id="RU000363"/>
    </source>
</evidence>
<dbReference type="PRINTS" id="PR00080">
    <property type="entry name" value="SDRFAMILY"/>
</dbReference>
<dbReference type="InParanoid" id="C1F5A8"/>
<dbReference type="EMBL" id="CP001472">
    <property type="protein sequence ID" value="ACO32689.1"/>
    <property type="molecule type" value="Genomic_DNA"/>
</dbReference>
<dbReference type="PANTHER" id="PTHR43490">
    <property type="entry name" value="(+)-NEOMENTHOL DEHYDROGENASE"/>
    <property type="match status" value="1"/>
</dbReference>
<reference evidence="5 6" key="1">
    <citation type="journal article" date="2009" name="Appl. Environ. Microbiol.">
        <title>Three genomes from the phylum Acidobacteria provide insight into the lifestyles of these microorganisms in soils.</title>
        <authorList>
            <person name="Ward N.L."/>
            <person name="Challacombe J.F."/>
            <person name="Janssen P.H."/>
            <person name="Henrissat B."/>
            <person name="Coutinho P.M."/>
            <person name="Wu M."/>
            <person name="Xie G."/>
            <person name="Haft D.H."/>
            <person name="Sait M."/>
            <person name="Badger J."/>
            <person name="Barabote R.D."/>
            <person name="Bradley B."/>
            <person name="Brettin T.S."/>
            <person name="Brinkac L.M."/>
            <person name="Bruce D."/>
            <person name="Creasy T."/>
            <person name="Daugherty S.C."/>
            <person name="Davidsen T.M."/>
            <person name="DeBoy R.T."/>
            <person name="Detter J.C."/>
            <person name="Dodson R.J."/>
            <person name="Durkin A.S."/>
            <person name="Ganapathy A."/>
            <person name="Gwinn-Giglio M."/>
            <person name="Han C.S."/>
            <person name="Khouri H."/>
            <person name="Kiss H."/>
            <person name="Kothari S.P."/>
            <person name="Madupu R."/>
            <person name="Nelson K.E."/>
            <person name="Nelson W.C."/>
            <person name="Paulsen I."/>
            <person name="Penn K."/>
            <person name="Ren Q."/>
            <person name="Rosovitz M.J."/>
            <person name="Selengut J.D."/>
            <person name="Shrivastava S."/>
            <person name="Sullivan S.A."/>
            <person name="Tapia R."/>
            <person name="Thompson L.S."/>
            <person name="Watkins K.L."/>
            <person name="Yang Q."/>
            <person name="Yu C."/>
            <person name="Zafar N."/>
            <person name="Zhou L."/>
            <person name="Kuske C.R."/>
        </authorList>
    </citation>
    <scope>NUCLEOTIDE SEQUENCE [LARGE SCALE GENOMIC DNA]</scope>
    <source>
        <strain evidence="6">ATCC 51196 / DSM 11244 / BCRC 80197 / JCM 7670 / NBRC 15755 / NCIMB 13165 / 161</strain>
    </source>
</reference>
<sequence>MAKVVLITGANKGIGFEVSRQLGRAGFTVLLGARDASRGRQAADKLIAEGLDVRYVAADLNRASESSAALARQIREEFGRLDVLINNAAIFDREDGHASDVSIETLQRTFETNFFGTVAFTQPLLPLLRAAENARIVNVSSGLGSLSINGDPNSPFYDTKVLAYNASKAALNMFTVDLAYDLRDTRIKVNSACPGYTATDMNNHTGHQTIEEGAVAIVRLAQLPEDGPTGSFIHKDGTYAW</sequence>
<dbReference type="AlphaFoldDB" id="C1F5A8"/>
<dbReference type="OrthoDB" id="5786478at2"/>
<keyword evidence="2" id="KW-0521">NADP</keyword>
<organism evidence="5 6">
    <name type="scientific">Acidobacterium capsulatum (strain ATCC 51196 / DSM 11244 / BCRC 80197 / JCM 7670 / NBRC 15755 / NCIMB 13165 / 161)</name>
    <dbReference type="NCBI Taxonomy" id="240015"/>
    <lineage>
        <taxon>Bacteria</taxon>
        <taxon>Pseudomonadati</taxon>
        <taxon>Acidobacteriota</taxon>
        <taxon>Terriglobia</taxon>
        <taxon>Terriglobales</taxon>
        <taxon>Acidobacteriaceae</taxon>
        <taxon>Acidobacterium</taxon>
    </lineage>
</organism>
<gene>
    <name evidence="5" type="ordered locus">ACP_1280</name>
</gene>
<proteinExistence type="inferred from homology"/>
<accession>C1F5A8</accession>
<dbReference type="HOGENOM" id="CLU_010194_9_0_0"/>
<dbReference type="Proteomes" id="UP000002207">
    <property type="component" value="Chromosome"/>
</dbReference>
<dbReference type="InterPro" id="IPR036291">
    <property type="entry name" value="NAD(P)-bd_dom_sf"/>
</dbReference>
<comment type="similarity">
    <text evidence="1 4">Belongs to the short-chain dehydrogenases/reductases (SDR) family.</text>
</comment>
<dbReference type="InterPro" id="IPR045313">
    <property type="entry name" value="CBR1-like"/>
</dbReference>
<dbReference type="RefSeq" id="WP_015896425.1">
    <property type="nucleotide sequence ID" value="NC_012483.1"/>
</dbReference>
<keyword evidence="6" id="KW-1185">Reference proteome</keyword>
<dbReference type="InterPro" id="IPR020904">
    <property type="entry name" value="Sc_DH/Rdtase_CS"/>
</dbReference>
<evidence type="ECO:0000256" key="3">
    <source>
        <dbReference type="ARBA" id="ARBA00023002"/>
    </source>
</evidence>
<dbReference type="Pfam" id="PF00106">
    <property type="entry name" value="adh_short"/>
    <property type="match status" value="1"/>
</dbReference>
<dbReference type="KEGG" id="aca:ACP_1280"/>
<dbReference type="Gene3D" id="3.40.50.720">
    <property type="entry name" value="NAD(P)-binding Rossmann-like Domain"/>
    <property type="match status" value="1"/>
</dbReference>
<dbReference type="CDD" id="cd05324">
    <property type="entry name" value="carb_red_PTCR-like_SDR_c"/>
    <property type="match status" value="1"/>
</dbReference>
<dbReference type="STRING" id="240015.ACP_1280"/>
<evidence type="ECO:0000313" key="6">
    <source>
        <dbReference type="Proteomes" id="UP000002207"/>
    </source>
</evidence>
<protein>
    <submittedName>
        <fullName evidence="5">Oxidoreductase, short chain dehydrogenase/reductase family</fullName>
    </submittedName>
</protein>
<dbReference type="SUPFAM" id="SSF51735">
    <property type="entry name" value="NAD(P)-binding Rossmann-fold domains"/>
    <property type="match status" value="1"/>
</dbReference>
<evidence type="ECO:0000256" key="2">
    <source>
        <dbReference type="ARBA" id="ARBA00022857"/>
    </source>
</evidence>
<evidence type="ECO:0000256" key="1">
    <source>
        <dbReference type="ARBA" id="ARBA00006484"/>
    </source>
</evidence>
<dbReference type="GO" id="GO:0016616">
    <property type="term" value="F:oxidoreductase activity, acting on the CH-OH group of donors, NAD or NADP as acceptor"/>
    <property type="evidence" value="ECO:0007669"/>
    <property type="project" value="InterPro"/>
</dbReference>
<name>C1F5A8_ACIC5</name>
<dbReference type="eggNOG" id="COG1028">
    <property type="taxonomic scope" value="Bacteria"/>
</dbReference>
<dbReference type="PRINTS" id="PR00081">
    <property type="entry name" value="GDHRDH"/>
</dbReference>
<dbReference type="PANTHER" id="PTHR43490:SF99">
    <property type="entry name" value="SHORT-CHAIN DEHYDROGENASE_REDUCTASE"/>
    <property type="match status" value="1"/>
</dbReference>
<dbReference type="PROSITE" id="PS00061">
    <property type="entry name" value="ADH_SHORT"/>
    <property type="match status" value="1"/>
</dbReference>
<keyword evidence="3" id="KW-0560">Oxidoreductase</keyword>